<name>A0A5J5F2V4_9PEZI</name>
<keyword evidence="3" id="KW-1185">Reference proteome</keyword>
<evidence type="ECO:0000313" key="3">
    <source>
        <dbReference type="Proteomes" id="UP000326924"/>
    </source>
</evidence>
<feature type="non-terminal residue" evidence="2">
    <location>
        <position position="66"/>
    </location>
</feature>
<evidence type="ECO:0000313" key="2">
    <source>
        <dbReference type="EMBL" id="KAA8909850.1"/>
    </source>
</evidence>
<comment type="caution">
    <text evidence="2">The sequence shown here is derived from an EMBL/GenBank/DDBJ whole genome shotgun (WGS) entry which is preliminary data.</text>
</comment>
<dbReference type="EMBL" id="VXIS01000053">
    <property type="protein sequence ID" value="KAA8909850.1"/>
    <property type="molecule type" value="Genomic_DNA"/>
</dbReference>
<dbReference type="InParanoid" id="A0A5J5F2V4"/>
<dbReference type="InterPro" id="IPR002110">
    <property type="entry name" value="Ankyrin_rpt"/>
</dbReference>
<keyword evidence="1" id="KW-0040">ANK repeat</keyword>
<organism evidence="2 3">
    <name type="scientific">Sphaerosporella brunnea</name>
    <dbReference type="NCBI Taxonomy" id="1250544"/>
    <lineage>
        <taxon>Eukaryota</taxon>
        <taxon>Fungi</taxon>
        <taxon>Dikarya</taxon>
        <taxon>Ascomycota</taxon>
        <taxon>Pezizomycotina</taxon>
        <taxon>Pezizomycetes</taxon>
        <taxon>Pezizales</taxon>
        <taxon>Pyronemataceae</taxon>
        <taxon>Sphaerosporella</taxon>
    </lineage>
</organism>
<dbReference type="Gene3D" id="1.25.40.20">
    <property type="entry name" value="Ankyrin repeat-containing domain"/>
    <property type="match status" value="1"/>
</dbReference>
<feature type="repeat" description="ANK" evidence="1">
    <location>
        <begin position="39"/>
        <end position="66"/>
    </location>
</feature>
<dbReference type="AlphaFoldDB" id="A0A5J5F2V4"/>
<dbReference type="PROSITE" id="PS50297">
    <property type="entry name" value="ANK_REP_REGION"/>
    <property type="match status" value="1"/>
</dbReference>
<proteinExistence type="predicted"/>
<dbReference type="OrthoDB" id="4772757at2759"/>
<sequence>NGIGVEYTFSLQAASRHTSERFSRLLLEKGADANTIEGGNDTALSTAAYCGREAIVRLLLEKGADI</sequence>
<gene>
    <name evidence="2" type="ORF">FN846DRAFT_753955</name>
</gene>
<dbReference type="InterPro" id="IPR036770">
    <property type="entry name" value="Ankyrin_rpt-contain_sf"/>
</dbReference>
<dbReference type="Proteomes" id="UP000326924">
    <property type="component" value="Unassembled WGS sequence"/>
</dbReference>
<dbReference type="PROSITE" id="PS50088">
    <property type="entry name" value="ANK_REPEAT"/>
    <property type="match status" value="1"/>
</dbReference>
<feature type="non-terminal residue" evidence="2">
    <location>
        <position position="1"/>
    </location>
</feature>
<reference evidence="2 3" key="1">
    <citation type="submission" date="2019-09" db="EMBL/GenBank/DDBJ databases">
        <title>Draft genome of the ectomycorrhizal ascomycete Sphaerosporella brunnea.</title>
        <authorList>
            <consortium name="DOE Joint Genome Institute"/>
            <person name="Benucci G.M."/>
            <person name="Marozzi G."/>
            <person name="Antonielli L."/>
            <person name="Sanchez S."/>
            <person name="Marco P."/>
            <person name="Wang X."/>
            <person name="Falini L.B."/>
            <person name="Barry K."/>
            <person name="Haridas S."/>
            <person name="Lipzen A."/>
            <person name="Labutti K."/>
            <person name="Grigoriev I.V."/>
            <person name="Murat C."/>
            <person name="Martin F."/>
            <person name="Albertini E."/>
            <person name="Donnini D."/>
            <person name="Bonito G."/>
        </authorList>
    </citation>
    <scope>NUCLEOTIDE SEQUENCE [LARGE SCALE GENOMIC DNA]</scope>
    <source>
        <strain evidence="2 3">Sb_GMNB300</strain>
    </source>
</reference>
<protein>
    <submittedName>
        <fullName evidence="2">Uncharacterized protein</fullName>
    </submittedName>
</protein>
<evidence type="ECO:0000256" key="1">
    <source>
        <dbReference type="PROSITE-ProRule" id="PRU00023"/>
    </source>
</evidence>
<dbReference type="Pfam" id="PF12796">
    <property type="entry name" value="Ank_2"/>
    <property type="match status" value="1"/>
</dbReference>
<dbReference type="SUPFAM" id="SSF48403">
    <property type="entry name" value="Ankyrin repeat"/>
    <property type="match status" value="1"/>
</dbReference>
<accession>A0A5J5F2V4</accession>